<keyword evidence="1" id="KW-0732">Signal</keyword>
<protein>
    <submittedName>
        <fullName evidence="2">Uncharacterized protein</fullName>
    </submittedName>
</protein>
<proteinExistence type="predicted"/>
<evidence type="ECO:0000313" key="2">
    <source>
        <dbReference type="EMBL" id="GMT26030.1"/>
    </source>
</evidence>
<organism evidence="2 3">
    <name type="scientific">Pristionchus fissidentatus</name>
    <dbReference type="NCBI Taxonomy" id="1538716"/>
    <lineage>
        <taxon>Eukaryota</taxon>
        <taxon>Metazoa</taxon>
        <taxon>Ecdysozoa</taxon>
        <taxon>Nematoda</taxon>
        <taxon>Chromadorea</taxon>
        <taxon>Rhabditida</taxon>
        <taxon>Rhabditina</taxon>
        <taxon>Diplogasteromorpha</taxon>
        <taxon>Diplogasteroidea</taxon>
        <taxon>Neodiplogasteridae</taxon>
        <taxon>Pristionchus</taxon>
    </lineage>
</organism>
<gene>
    <name evidence="2" type="ORF">PFISCL1PPCAC_17327</name>
</gene>
<dbReference type="EMBL" id="BTSY01000004">
    <property type="protein sequence ID" value="GMT26030.1"/>
    <property type="molecule type" value="Genomic_DNA"/>
</dbReference>
<feature type="signal peptide" evidence="1">
    <location>
        <begin position="1"/>
        <end position="21"/>
    </location>
</feature>
<reference evidence="2" key="1">
    <citation type="submission" date="2023-10" db="EMBL/GenBank/DDBJ databases">
        <title>Genome assembly of Pristionchus species.</title>
        <authorList>
            <person name="Yoshida K."/>
            <person name="Sommer R.J."/>
        </authorList>
    </citation>
    <scope>NUCLEOTIDE SEQUENCE</scope>
    <source>
        <strain evidence="2">RS5133</strain>
    </source>
</reference>
<evidence type="ECO:0000256" key="1">
    <source>
        <dbReference type="SAM" id="SignalP"/>
    </source>
</evidence>
<keyword evidence="3" id="KW-1185">Reference proteome</keyword>
<accession>A0AAV5W2I2</accession>
<dbReference type="AlphaFoldDB" id="A0AAV5W2I2"/>
<name>A0AAV5W2I2_9BILA</name>
<evidence type="ECO:0000313" key="3">
    <source>
        <dbReference type="Proteomes" id="UP001432322"/>
    </source>
</evidence>
<feature type="chain" id="PRO_5043966585" evidence="1">
    <location>
        <begin position="22"/>
        <end position="179"/>
    </location>
</feature>
<feature type="non-terminal residue" evidence="2">
    <location>
        <position position="1"/>
    </location>
</feature>
<dbReference type="Proteomes" id="UP001432322">
    <property type="component" value="Unassembled WGS sequence"/>
</dbReference>
<comment type="caution">
    <text evidence="2">The sequence shown here is derived from an EMBL/GenBank/DDBJ whole genome shotgun (WGS) entry which is preliminary data.</text>
</comment>
<sequence length="179" mass="19331">KFSKIMFRMLAVVAIAAVALADDSKHAEDFAALRTKIQTALSSFDPTFVQKLQSIGQNLELSRNQKLAQIQEAINALPADQKEKASKFQTFGLEKEKEMVSLAKSLIPEFTAETQAVLNNIVSTYEAGADVPTKTLFENIKSIINGASDAVKAELKAAKSGLIEKVKEFAKGMIPAASA</sequence>